<dbReference type="CDD" id="cd03192">
    <property type="entry name" value="GST_C_Sigma_like"/>
    <property type="match status" value="1"/>
</dbReference>
<dbReference type="SFLD" id="SFLDG01205">
    <property type="entry name" value="AMPS.1"/>
    <property type="match status" value="3"/>
</dbReference>
<sequence length="835" mass="93301">MSPFPSIKLTYFSFGGRAEAARLAFYIGGVPFEDERISYEAFGAKKESLPLGQLPVLEVDGEVLTQSNAILRYAGRLGGLYPTSTPFAALKVDEVLHALSEMAEQMTPAFREKDLNKKKVMREELAAVTLPRYAGLIEARLAKMKELPIFQSRDVFVHEIAIYVLVKSMRAGYIDHIPTTIFDSYKLLNETFEKISEHPKVKEWYSLSHDAPKLKLTYVPVPGRAEPIRLALFIGGIEFEDERIPFEDVPKMSPALPFNQIPVLEVDGEVVSQSMAILRYAGSLSDLYPTTNALTAHRVDEILSLFDEMFGSPDWRASSKEQDSDKRLEISKALAKDAIPKAISLLEKRLADFNSQYAVGEDLTVADLTVYTVVLNLTSGKPGIPSTITDPYPNVQRVFNQVKVHPKVVLQPQTVVIAMSGFPNIKLTYFAAAGRAEAQRLVFYLGGVPFEDKRINHQQFTAMKESLPLGQVPILEVDGEIFTQSHAIMRYAGRVSGLYPNSTPYLALKIDELLHAMAEVEEQMGPSFYESDADKKKAMREELAATTLPRYARLIEARLEKMQQLPAFQSDKVYVHDVAIYAWVKSLRAGYIDSIPTTVLDGYKLLNSTYERVAAHPKVKEWYSLQHNIPKLKFTYMPHPGRGEPIRLAFFIGGIEFEDERITREELASRKPSLPFNQLPVLEVDGDVIAQSLAILRYAGTLSGLYPVTDALVAYRIDELFAILDDMFNYPVWGLSHREKDTAKQLAMREELANGMVPKTLGFLENRVAKNKGAYAAGESLTVADLAIYALLLSFKSGVPGFPTTIADSYVNLQGVFKLVAAHPKVVEWNAAHNQ</sequence>
<dbReference type="PROSITE" id="PS50405">
    <property type="entry name" value="GST_CTER"/>
    <property type="match status" value="4"/>
</dbReference>
<dbReference type="GO" id="GO:0006749">
    <property type="term" value="P:glutathione metabolic process"/>
    <property type="evidence" value="ECO:0007669"/>
    <property type="project" value="TreeGrafter"/>
</dbReference>
<dbReference type="InterPro" id="IPR004046">
    <property type="entry name" value="GST_C"/>
</dbReference>
<reference evidence="3" key="2">
    <citation type="submission" date="2020-02" db="EMBL/GenBank/DDBJ databases">
        <authorList>
            <person name="Studholme D.J."/>
        </authorList>
    </citation>
    <scope>NUCLEOTIDE SEQUENCE</scope>
    <source>
        <strain evidence="3">00238/432</strain>
    </source>
</reference>
<feature type="domain" description="GST N-terminal" evidence="1">
    <location>
        <begin position="5"/>
        <end position="82"/>
    </location>
</feature>
<dbReference type="Pfam" id="PF14497">
    <property type="entry name" value="GST_C_3"/>
    <property type="match status" value="4"/>
</dbReference>
<feature type="domain" description="GST C-terminal" evidence="2">
    <location>
        <begin position="85"/>
        <end position="214"/>
    </location>
</feature>
<dbReference type="SUPFAM" id="SSF52833">
    <property type="entry name" value="Thioredoxin-like"/>
    <property type="match status" value="4"/>
</dbReference>
<proteinExistence type="predicted"/>
<dbReference type="InterPro" id="IPR050213">
    <property type="entry name" value="GST_superfamily"/>
</dbReference>
<evidence type="ECO:0000313" key="3">
    <source>
        <dbReference type="EMBL" id="KAF4319149.1"/>
    </source>
</evidence>
<feature type="domain" description="GST C-terminal" evidence="2">
    <location>
        <begin position="292"/>
        <end position="427"/>
    </location>
</feature>
<protein>
    <recommendedName>
        <fullName evidence="5">Glutathione S-transferase</fullName>
    </recommendedName>
</protein>
<dbReference type="Gene3D" id="3.40.30.10">
    <property type="entry name" value="Glutaredoxin"/>
    <property type="match status" value="4"/>
</dbReference>
<evidence type="ECO:0000313" key="4">
    <source>
        <dbReference type="Proteomes" id="UP000702964"/>
    </source>
</evidence>
<gene>
    <name evidence="3" type="ORF">G195_007439</name>
</gene>
<accession>A0A8J4WAC6</accession>
<dbReference type="PROSITE" id="PS50404">
    <property type="entry name" value="GST_NTER"/>
    <property type="match status" value="4"/>
</dbReference>
<dbReference type="FunFam" id="3.40.30.10:FF:000608">
    <property type="entry name" value="Glutathione S-Transferase"/>
    <property type="match status" value="1"/>
</dbReference>
<evidence type="ECO:0000259" key="2">
    <source>
        <dbReference type="PROSITE" id="PS50405"/>
    </source>
</evidence>
<dbReference type="CDD" id="cd03039">
    <property type="entry name" value="GST_N_Sigma_like"/>
    <property type="match status" value="4"/>
</dbReference>
<evidence type="ECO:0000259" key="1">
    <source>
        <dbReference type="PROSITE" id="PS50404"/>
    </source>
</evidence>
<dbReference type="AlphaFoldDB" id="A0A8J4WAC6"/>
<feature type="domain" description="GST C-terminal" evidence="2">
    <location>
        <begin position="710"/>
        <end position="835"/>
    </location>
</feature>
<dbReference type="Pfam" id="PF02798">
    <property type="entry name" value="GST_N"/>
    <property type="match status" value="4"/>
</dbReference>
<feature type="domain" description="GST C-terminal" evidence="2">
    <location>
        <begin position="503"/>
        <end position="634"/>
    </location>
</feature>
<dbReference type="InterPro" id="IPR036249">
    <property type="entry name" value="Thioredoxin-like_sf"/>
</dbReference>
<dbReference type="PANTHER" id="PTHR11571">
    <property type="entry name" value="GLUTATHIONE S-TRANSFERASE"/>
    <property type="match status" value="1"/>
</dbReference>
<dbReference type="GO" id="GO:0004364">
    <property type="term" value="F:glutathione transferase activity"/>
    <property type="evidence" value="ECO:0007669"/>
    <property type="project" value="TreeGrafter"/>
</dbReference>
<dbReference type="InterPro" id="IPR036282">
    <property type="entry name" value="Glutathione-S-Trfase_C_sf"/>
</dbReference>
<feature type="domain" description="GST N-terminal" evidence="1">
    <location>
        <begin position="630"/>
        <end position="707"/>
    </location>
</feature>
<dbReference type="EMBL" id="AOFI03000234">
    <property type="protein sequence ID" value="KAF4319149.1"/>
    <property type="molecule type" value="Genomic_DNA"/>
</dbReference>
<dbReference type="SUPFAM" id="SSF47616">
    <property type="entry name" value="GST C-terminal domain-like"/>
    <property type="match status" value="3"/>
</dbReference>
<reference evidence="3" key="1">
    <citation type="journal article" date="2015" name="Genom Data">
        <title>Draft genome sequences of Phytophthora kernoviae and Phytophthora ramorum lineage EU2 from Scotland.</title>
        <authorList>
            <person name="Sambles C."/>
            <person name="Schlenzig A."/>
            <person name="O'Neill P."/>
            <person name="Grant M."/>
            <person name="Studholme D.J."/>
        </authorList>
    </citation>
    <scope>NUCLEOTIDE SEQUENCE</scope>
    <source>
        <strain evidence="3">00238/432</strain>
    </source>
</reference>
<feature type="domain" description="GST N-terminal" evidence="1">
    <location>
        <begin position="423"/>
        <end position="500"/>
    </location>
</feature>
<dbReference type="Gene3D" id="1.20.1050.10">
    <property type="match status" value="4"/>
</dbReference>
<evidence type="ECO:0008006" key="5">
    <source>
        <dbReference type="Google" id="ProtNLM"/>
    </source>
</evidence>
<comment type="caution">
    <text evidence="3">The sequence shown here is derived from an EMBL/GenBank/DDBJ whole genome shotgun (WGS) entry which is preliminary data.</text>
</comment>
<dbReference type="SFLD" id="SFLDG00363">
    <property type="entry name" value="AMPS_(cytGST):_Alpha-__Mu-__Pi"/>
    <property type="match status" value="3"/>
</dbReference>
<dbReference type="InterPro" id="IPR004045">
    <property type="entry name" value="Glutathione_S-Trfase_N"/>
</dbReference>
<dbReference type="PANTHER" id="PTHR11571:SF252">
    <property type="entry name" value="GLUTATHIONE S-TRANSFERASE"/>
    <property type="match status" value="1"/>
</dbReference>
<feature type="domain" description="GST N-terminal" evidence="1">
    <location>
        <begin position="212"/>
        <end position="289"/>
    </location>
</feature>
<dbReference type="InterPro" id="IPR040079">
    <property type="entry name" value="Glutathione_S-Trfase"/>
</dbReference>
<dbReference type="InterPro" id="IPR010987">
    <property type="entry name" value="Glutathione-S-Trfase_C-like"/>
</dbReference>
<name>A0A8J4WAC6_9STRA</name>
<organism evidence="3 4">
    <name type="scientific">Phytophthora kernoviae 00238/432</name>
    <dbReference type="NCBI Taxonomy" id="1284355"/>
    <lineage>
        <taxon>Eukaryota</taxon>
        <taxon>Sar</taxon>
        <taxon>Stramenopiles</taxon>
        <taxon>Oomycota</taxon>
        <taxon>Peronosporomycetes</taxon>
        <taxon>Peronosporales</taxon>
        <taxon>Peronosporaceae</taxon>
        <taxon>Phytophthora</taxon>
    </lineage>
</organism>
<dbReference type="FunFam" id="1.20.1050.10:FF:000030">
    <property type="entry name" value="Glutathione S-transferase S1"/>
    <property type="match status" value="3"/>
</dbReference>
<dbReference type="Proteomes" id="UP000702964">
    <property type="component" value="Unassembled WGS sequence"/>
</dbReference>
<dbReference type="SFLD" id="SFLDS00019">
    <property type="entry name" value="Glutathione_Transferase_(cytos"/>
    <property type="match status" value="4"/>
</dbReference>